<feature type="domain" description="GHMP kinase C-terminal" evidence="6">
    <location>
        <begin position="151"/>
        <end position="225"/>
    </location>
</feature>
<proteinExistence type="predicted"/>
<reference evidence="7" key="1">
    <citation type="submission" date="2016-08" db="EMBL/GenBank/DDBJ databases">
        <title>Complete genome of Cloacibacillus porcorum.</title>
        <authorList>
            <person name="Looft T."/>
            <person name="Bayles D.O."/>
            <person name="Alt D.P."/>
        </authorList>
    </citation>
    <scope>NUCLEOTIDE SEQUENCE [LARGE SCALE GENOMIC DNA]</scope>
    <source>
        <strain evidence="7">CL-84</strain>
    </source>
</reference>
<dbReference type="InterPro" id="IPR036554">
    <property type="entry name" value="GHMP_kinase_C_sf"/>
</dbReference>
<dbReference type="PANTHER" id="PTHR43527:SF2">
    <property type="entry name" value="4-DIPHOSPHOCYTIDYL-2-C-METHYL-D-ERYTHRITOL KINASE, CHLOROPLASTIC"/>
    <property type="match status" value="1"/>
</dbReference>
<dbReference type="Pfam" id="PF00288">
    <property type="entry name" value="GHMP_kinases_N"/>
    <property type="match status" value="1"/>
</dbReference>
<keyword evidence="1" id="KW-0808">Transferase</keyword>
<evidence type="ECO:0000256" key="4">
    <source>
        <dbReference type="ARBA" id="ARBA00022840"/>
    </source>
</evidence>
<sequence length="238" mass="25722">MGDSLKVEGMPIMGENLVTKALLSARKYMAGIPPLKIRLEKFFPAGSGIGAGSGNAAALLKWLKENFALKITAEQIGKLGADVAFLASDSEIAEARGVGERLTPAGEAPKLGWILAFPKWASNTKEAYAKLDAMRDDSGCYHAPTDEEIAKEAAEYLEKLNNRLRVGRLPNDFFPVLAAEHREYGIAEEIASATGACGWGLCGSGSAFFGLYDSHEAARNAEKIYGNENWILKTFYLE</sequence>
<evidence type="ECO:0000259" key="5">
    <source>
        <dbReference type="Pfam" id="PF00288"/>
    </source>
</evidence>
<dbReference type="GO" id="GO:0005524">
    <property type="term" value="F:ATP binding"/>
    <property type="evidence" value="ECO:0007669"/>
    <property type="project" value="UniProtKB-KW"/>
</dbReference>
<evidence type="ECO:0000256" key="2">
    <source>
        <dbReference type="ARBA" id="ARBA00022741"/>
    </source>
</evidence>
<dbReference type="InterPro" id="IPR014721">
    <property type="entry name" value="Ribsml_uS5_D2-typ_fold_subgr"/>
</dbReference>
<organism evidence="7 8">
    <name type="scientific">Cloacibacillus porcorum</name>
    <dbReference type="NCBI Taxonomy" id="1197717"/>
    <lineage>
        <taxon>Bacteria</taxon>
        <taxon>Thermotogati</taxon>
        <taxon>Synergistota</taxon>
        <taxon>Synergistia</taxon>
        <taxon>Synergistales</taxon>
        <taxon>Synergistaceae</taxon>
        <taxon>Cloacibacillus</taxon>
    </lineage>
</organism>
<dbReference type="PANTHER" id="PTHR43527">
    <property type="entry name" value="4-DIPHOSPHOCYTIDYL-2-C-METHYL-D-ERYTHRITOL KINASE, CHLOROPLASTIC"/>
    <property type="match status" value="1"/>
</dbReference>
<dbReference type="EMBL" id="CP016757">
    <property type="protein sequence ID" value="ANZ44695.1"/>
    <property type="molecule type" value="Genomic_DNA"/>
</dbReference>
<evidence type="ECO:0000313" key="8">
    <source>
        <dbReference type="Proteomes" id="UP000093044"/>
    </source>
</evidence>
<dbReference type="OrthoDB" id="4997at2"/>
<evidence type="ECO:0000256" key="1">
    <source>
        <dbReference type="ARBA" id="ARBA00022679"/>
    </source>
</evidence>
<dbReference type="AlphaFoldDB" id="A0A1B2I3Z4"/>
<keyword evidence="4" id="KW-0067">ATP-binding</keyword>
<evidence type="ECO:0000313" key="7">
    <source>
        <dbReference type="EMBL" id="ANZ44695.1"/>
    </source>
</evidence>
<evidence type="ECO:0000256" key="3">
    <source>
        <dbReference type="ARBA" id="ARBA00022777"/>
    </source>
</evidence>
<feature type="domain" description="GHMP kinase N-terminal" evidence="5">
    <location>
        <begin position="16"/>
        <end position="84"/>
    </location>
</feature>
<keyword evidence="2" id="KW-0547">Nucleotide-binding</keyword>
<dbReference type="STRING" id="1197717.BED41_06085"/>
<dbReference type="InterPro" id="IPR006204">
    <property type="entry name" value="GHMP_kinase_N_dom"/>
</dbReference>
<dbReference type="Gene3D" id="3.30.230.10">
    <property type="match status" value="1"/>
</dbReference>
<dbReference type="InterPro" id="IPR013750">
    <property type="entry name" value="GHMP_kinase_C_dom"/>
</dbReference>
<dbReference type="SUPFAM" id="SSF55060">
    <property type="entry name" value="GHMP Kinase, C-terminal domain"/>
    <property type="match status" value="1"/>
</dbReference>
<dbReference type="Gene3D" id="3.30.70.890">
    <property type="entry name" value="GHMP kinase, C-terminal domain"/>
    <property type="match status" value="1"/>
</dbReference>
<keyword evidence="3" id="KW-0418">Kinase</keyword>
<keyword evidence="8" id="KW-1185">Reference proteome</keyword>
<protein>
    <submittedName>
        <fullName evidence="7">Uncharacterized protein</fullName>
    </submittedName>
</protein>
<dbReference type="InterPro" id="IPR020568">
    <property type="entry name" value="Ribosomal_Su5_D2-typ_SF"/>
</dbReference>
<gene>
    <name evidence="7" type="ORF">BED41_06085</name>
</gene>
<accession>A0A1B2I3Z4</accession>
<dbReference type="KEGG" id="cpor:BED41_06085"/>
<evidence type="ECO:0000259" key="6">
    <source>
        <dbReference type="Pfam" id="PF08544"/>
    </source>
</evidence>
<dbReference type="SUPFAM" id="SSF54211">
    <property type="entry name" value="Ribosomal protein S5 domain 2-like"/>
    <property type="match status" value="1"/>
</dbReference>
<dbReference type="Pfam" id="PF08544">
    <property type="entry name" value="GHMP_kinases_C"/>
    <property type="match status" value="1"/>
</dbReference>
<name>A0A1B2I3Z4_9BACT</name>
<dbReference type="Proteomes" id="UP000093044">
    <property type="component" value="Chromosome"/>
</dbReference>
<dbReference type="GO" id="GO:0050515">
    <property type="term" value="F:4-(cytidine 5'-diphospho)-2-C-methyl-D-erythritol kinase activity"/>
    <property type="evidence" value="ECO:0007669"/>
    <property type="project" value="TreeGrafter"/>
</dbReference>